<dbReference type="AlphaFoldDB" id="A0A6J6D469"/>
<dbReference type="InterPro" id="IPR002346">
    <property type="entry name" value="Mopterin_DH_FAD-bd"/>
</dbReference>
<organism evidence="5">
    <name type="scientific">freshwater metagenome</name>
    <dbReference type="NCBI Taxonomy" id="449393"/>
    <lineage>
        <taxon>unclassified sequences</taxon>
        <taxon>metagenomes</taxon>
        <taxon>ecological metagenomes</taxon>
    </lineage>
</organism>
<accession>A0A6J6D469</accession>
<dbReference type="SUPFAM" id="SSF55447">
    <property type="entry name" value="CO dehydrogenase flavoprotein C-terminal domain-like"/>
    <property type="match status" value="1"/>
</dbReference>
<sequence>MSVTVALTLDEALTALATDPAATVLAGGTDLMVELNGGHRRAASVVAVNRVRELRSWRHDPAAGTLWLGAAVTYTEIAQEPIAALVPALAQAARTVGSPQIRNAATLGGNVGTASPAGDGLPVLAALDAVVHLASAGATRDVPFAEFATGPKRTVLQPGELITGVTVPVLHGYQGYSKVGVRNAMVIATASACLAVDVASRSVRFAMGSVGPVILRAPEAEAIAAAAADFDAGTIPSEVVERFGAAAGAAARPIDDHRSTAAYRRRAIEVLARRLLARAFPAGAPIGGDA</sequence>
<gene>
    <name evidence="5" type="ORF">UFOPK1493_01598</name>
</gene>
<dbReference type="GO" id="GO:0016491">
    <property type="term" value="F:oxidoreductase activity"/>
    <property type="evidence" value="ECO:0007669"/>
    <property type="project" value="UniProtKB-KW"/>
</dbReference>
<evidence type="ECO:0000256" key="3">
    <source>
        <dbReference type="ARBA" id="ARBA00023002"/>
    </source>
</evidence>
<evidence type="ECO:0000313" key="5">
    <source>
        <dbReference type="EMBL" id="CAB4558542.1"/>
    </source>
</evidence>
<dbReference type="InterPro" id="IPR051312">
    <property type="entry name" value="Diverse_Substr_Oxidored"/>
</dbReference>
<dbReference type="InterPro" id="IPR036318">
    <property type="entry name" value="FAD-bd_PCMH-like_sf"/>
</dbReference>
<evidence type="ECO:0000256" key="2">
    <source>
        <dbReference type="ARBA" id="ARBA00022827"/>
    </source>
</evidence>
<keyword evidence="2" id="KW-0274">FAD</keyword>
<dbReference type="SMART" id="SM01092">
    <property type="entry name" value="CO_deh_flav_C"/>
    <property type="match status" value="1"/>
</dbReference>
<dbReference type="SUPFAM" id="SSF56176">
    <property type="entry name" value="FAD-binding/transporter-associated domain-like"/>
    <property type="match status" value="1"/>
</dbReference>
<keyword evidence="1" id="KW-0285">Flavoprotein</keyword>
<keyword evidence="3" id="KW-0560">Oxidoreductase</keyword>
<dbReference type="Gene3D" id="3.30.390.50">
    <property type="entry name" value="CO dehydrogenase flavoprotein, C-terminal domain"/>
    <property type="match status" value="1"/>
</dbReference>
<dbReference type="InterPro" id="IPR036683">
    <property type="entry name" value="CO_DH_flav_C_dom_sf"/>
</dbReference>
<dbReference type="Pfam" id="PF03450">
    <property type="entry name" value="CO_deh_flav_C"/>
    <property type="match status" value="1"/>
</dbReference>
<dbReference type="GO" id="GO:0071949">
    <property type="term" value="F:FAD binding"/>
    <property type="evidence" value="ECO:0007669"/>
    <property type="project" value="InterPro"/>
</dbReference>
<dbReference type="PROSITE" id="PS51387">
    <property type="entry name" value="FAD_PCMH"/>
    <property type="match status" value="1"/>
</dbReference>
<reference evidence="5" key="1">
    <citation type="submission" date="2020-05" db="EMBL/GenBank/DDBJ databases">
        <authorList>
            <person name="Chiriac C."/>
            <person name="Salcher M."/>
            <person name="Ghai R."/>
            <person name="Kavagutti S V."/>
        </authorList>
    </citation>
    <scope>NUCLEOTIDE SEQUENCE</scope>
</reference>
<dbReference type="Gene3D" id="3.30.43.10">
    <property type="entry name" value="Uridine Diphospho-n-acetylenolpyruvylglucosamine Reductase, domain 2"/>
    <property type="match status" value="1"/>
</dbReference>
<dbReference type="PANTHER" id="PTHR42659">
    <property type="entry name" value="XANTHINE DEHYDROGENASE SUBUNIT C-RELATED"/>
    <property type="match status" value="1"/>
</dbReference>
<dbReference type="EMBL" id="CAEZSR010000050">
    <property type="protein sequence ID" value="CAB4558542.1"/>
    <property type="molecule type" value="Genomic_DNA"/>
</dbReference>
<dbReference type="InterPro" id="IPR005107">
    <property type="entry name" value="CO_DH_flav_C"/>
</dbReference>
<dbReference type="InterPro" id="IPR016167">
    <property type="entry name" value="FAD-bd_PCMH_sub1"/>
</dbReference>
<proteinExistence type="predicted"/>
<dbReference type="Gene3D" id="3.30.465.10">
    <property type="match status" value="1"/>
</dbReference>
<dbReference type="InterPro" id="IPR016166">
    <property type="entry name" value="FAD-bd_PCMH"/>
</dbReference>
<evidence type="ECO:0000256" key="1">
    <source>
        <dbReference type="ARBA" id="ARBA00022630"/>
    </source>
</evidence>
<feature type="domain" description="FAD-binding PCMH-type" evidence="4">
    <location>
        <begin position="1"/>
        <end position="172"/>
    </location>
</feature>
<dbReference type="InterPro" id="IPR016169">
    <property type="entry name" value="FAD-bd_PCMH_sub2"/>
</dbReference>
<evidence type="ECO:0000259" key="4">
    <source>
        <dbReference type="PROSITE" id="PS51387"/>
    </source>
</evidence>
<protein>
    <submittedName>
        <fullName evidence="5">Unannotated protein</fullName>
    </submittedName>
</protein>
<dbReference type="Pfam" id="PF00941">
    <property type="entry name" value="FAD_binding_5"/>
    <property type="match status" value="1"/>
</dbReference>
<name>A0A6J6D469_9ZZZZ</name>
<dbReference type="PANTHER" id="PTHR42659:SF2">
    <property type="entry name" value="XANTHINE DEHYDROGENASE SUBUNIT C-RELATED"/>
    <property type="match status" value="1"/>
</dbReference>